<dbReference type="Pfam" id="PF04002">
    <property type="entry name" value="RadC"/>
    <property type="match status" value="1"/>
</dbReference>
<evidence type="ECO:0000313" key="8">
    <source>
        <dbReference type="Proteomes" id="UP001335910"/>
    </source>
</evidence>
<gene>
    <name evidence="7" type="primary">radC</name>
    <name evidence="7" type="ORF">V4839_20545</name>
</gene>
<feature type="domain" description="MPN" evidence="6">
    <location>
        <begin position="37"/>
        <end position="159"/>
    </location>
</feature>
<dbReference type="EMBL" id="JAZKLI010000001">
    <property type="protein sequence ID" value="MEE9685844.1"/>
    <property type="molecule type" value="Genomic_DNA"/>
</dbReference>
<dbReference type="PANTHER" id="PTHR30471:SF3">
    <property type="entry name" value="UPF0758 PROTEIN YEES-RELATED"/>
    <property type="match status" value="1"/>
</dbReference>
<sequence>MSDICFASSSPFTSSERLIIDCAVRTLEKYLRKTGEAFTTSEYAKDWVRLQFGNLDREVFTVLYLDNQNRFLDKEILFLGAVNHTKIHPREIVKGALRHNAAAVILAHNHPSGYMAPSESDKAITRKIIQVLALLEIRVLDHFIIGTHDVLSLAEQELM</sequence>
<dbReference type="CDD" id="cd08071">
    <property type="entry name" value="MPN_DUF2466"/>
    <property type="match status" value="1"/>
</dbReference>
<evidence type="ECO:0000313" key="7">
    <source>
        <dbReference type="EMBL" id="MEE9685844.1"/>
    </source>
</evidence>
<keyword evidence="2" id="KW-0479">Metal-binding</keyword>
<proteinExistence type="predicted"/>
<keyword evidence="4" id="KW-0862">Zinc</keyword>
<evidence type="ECO:0000256" key="3">
    <source>
        <dbReference type="ARBA" id="ARBA00022801"/>
    </source>
</evidence>
<dbReference type="InterPro" id="IPR020891">
    <property type="entry name" value="UPF0758_CS"/>
</dbReference>
<name>A0ABU7UFZ9_LELAM</name>
<accession>A0ABU7UFZ9</accession>
<dbReference type="InterPro" id="IPR037518">
    <property type="entry name" value="MPN"/>
</dbReference>
<dbReference type="InterPro" id="IPR025657">
    <property type="entry name" value="RadC_JAB"/>
</dbReference>
<comment type="caution">
    <text evidence="7">The sequence shown here is derived from an EMBL/GenBank/DDBJ whole genome shotgun (WGS) entry which is preliminary data.</text>
</comment>
<organism evidence="7 8">
    <name type="scientific">Lelliottia amnigena</name>
    <name type="common">Enterobacter amnigenus</name>
    <dbReference type="NCBI Taxonomy" id="61646"/>
    <lineage>
        <taxon>Bacteria</taxon>
        <taxon>Pseudomonadati</taxon>
        <taxon>Pseudomonadota</taxon>
        <taxon>Gammaproteobacteria</taxon>
        <taxon>Enterobacterales</taxon>
        <taxon>Enterobacteriaceae</taxon>
        <taxon>Lelliottia</taxon>
    </lineage>
</organism>
<protein>
    <submittedName>
        <fullName evidence="7">DNA repair protein RadC</fullName>
    </submittedName>
</protein>
<evidence type="ECO:0000256" key="5">
    <source>
        <dbReference type="ARBA" id="ARBA00023049"/>
    </source>
</evidence>
<dbReference type="NCBIfam" id="TIGR00608">
    <property type="entry name" value="radc"/>
    <property type="match status" value="1"/>
</dbReference>
<dbReference type="PROSITE" id="PS01302">
    <property type="entry name" value="UPF0758"/>
    <property type="match status" value="1"/>
</dbReference>
<dbReference type="PROSITE" id="PS50249">
    <property type="entry name" value="MPN"/>
    <property type="match status" value="1"/>
</dbReference>
<dbReference type="RefSeq" id="WP_331390600.1">
    <property type="nucleotide sequence ID" value="NZ_JAZKLB010000001.1"/>
</dbReference>
<keyword evidence="5" id="KW-0482">Metalloprotease</keyword>
<keyword evidence="8" id="KW-1185">Reference proteome</keyword>
<dbReference type="Proteomes" id="UP001335910">
    <property type="component" value="Unassembled WGS sequence"/>
</dbReference>
<keyword evidence="3" id="KW-0378">Hydrolase</keyword>
<dbReference type="PANTHER" id="PTHR30471">
    <property type="entry name" value="DNA REPAIR PROTEIN RADC"/>
    <property type="match status" value="1"/>
</dbReference>
<evidence type="ECO:0000256" key="4">
    <source>
        <dbReference type="ARBA" id="ARBA00022833"/>
    </source>
</evidence>
<evidence type="ECO:0000259" key="6">
    <source>
        <dbReference type="PROSITE" id="PS50249"/>
    </source>
</evidence>
<dbReference type="Gene3D" id="3.40.140.10">
    <property type="entry name" value="Cytidine Deaminase, domain 2"/>
    <property type="match status" value="1"/>
</dbReference>
<evidence type="ECO:0000256" key="2">
    <source>
        <dbReference type="ARBA" id="ARBA00022723"/>
    </source>
</evidence>
<evidence type="ECO:0000256" key="1">
    <source>
        <dbReference type="ARBA" id="ARBA00022670"/>
    </source>
</evidence>
<dbReference type="InterPro" id="IPR001405">
    <property type="entry name" value="UPF0758"/>
</dbReference>
<reference evidence="7 8" key="1">
    <citation type="submission" date="2023-10" db="EMBL/GenBank/DDBJ databases">
        <title>Wastewater isolates of ESBL- and carbapenemase-producing Gram-negative bacteria from New Zealand.</title>
        <authorList>
            <person name="Straub C."/>
            <person name="Weaver L."/>
            <person name="Cornelius A."/>
            <person name="Mcgill E."/>
            <person name="Dyet K."/>
            <person name="White L."/>
            <person name="Pattis I."/>
        </authorList>
    </citation>
    <scope>NUCLEOTIDE SEQUENCE [LARGE SCALE GENOMIC DNA]</scope>
    <source>
        <strain evidence="7 8">ESBL35</strain>
    </source>
</reference>
<keyword evidence="1" id="KW-0645">Protease</keyword>